<gene>
    <name evidence="1" type="ORF">BU26DRAFT_45973</name>
</gene>
<dbReference type="Proteomes" id="UP000800094">
    <property type="component" value="Unassembled WGS sequence"/>
</dbReference>
<dbReference type="RefSeq" id="XP_033681464.1">
    <property type="nucleotide sequence ID" value="XM_033825014.1"/>
</dbReference>
<dbReference type="GeneID" id="54578344"/>
<keyword evidence="2" id="KW-1185">Reference proteome</keyword>
<proteinExistence type="predicted"/>
<evidence type="ECO:0000313" key="2">
    <source>
        <dbReference type="Proteomes" id="UP000800094"/>
    </source>
</evidence>
<dbReference type="EMBL" id="ML987198">
    <property type="protein sequence ID" value="KAF2246460.1"/>
    <property type="molecule type" value="Genomic_DNA"/>
</dbReference>
<reference evidence="1" key="1">
    <citation type="journal article" date="2020" name="Stud. Mycol.">
        <title>101 Dothideomycetes genomes: a test case for predicting lifestyles and emergence of pathogens.</title>
        <authorList>
            <person name="Haridas S."/>
            <person name="Albert R."/>
            <person name="Binder M."/>
            <person name="Bloem J."/>
            <person name="Labutti K."/>
            <person name="Salamov A."/>
            <person name="Andreopoulos B."/>
            <person name="Baker S."/>
            <person name="Barry K."/>
            <person name="Bills G."/>
            <person name="Bluhm B."/>
            <person name="Cannon C."/>
            <person name="Castanera R."/>
            <person name="Culley D."/>
            <person name="Daum C."/>
            <person name="Ezra D."/>
            <person name="Gonzalez J."/>
            <person name="Henrissat B."/>
            <person name="Kuo A."/>
            <person name="Liang C."/>
            <person name="Lipzen A."/>
            <person name="Lutzoni F."/>
            <person name="Magnuson J."/>
            <person name="Mondo S."/>
            <person name="Nolan M."/>
            <person name="Ohm R."/>
            <person name="Pangilinan J."/>
            <person name="Park H.-J."/>
            <person name="Ramirez L."/>
            <person name="Alfaro M."/>
            <person name="Sun H."/>
            <person name="Tritt A."/>
            <person name="Yoshinaga Y."/>
            <person name="Zwiers L.-H."/>
            <person name="Turgeon B."/>
            <person name="Goodwin S."/>
            <person name="Spatafora J."/>
            <person name="Crous P."/>
            <person name="Grigoriev I."/>
        </authorList>
    </citation>
    <scope>NUCLEOTIDE SEQUENCE</scope>
    <source>
        <strain evidence="1">CBS 122368</strain>
    </source>
</reference>
<protein>
    <submittedName>
        <fullName evidence="1">Uncharacterized protein</fullName>
    </submittedName>
</protein>
<dbReference type="OrthoDB" id="48057at2759"/>
<name>A0A6A6IAA0_9PLEO</name>
<evidence type="ECO:0000313" key="1">
    <source>
        <dbReference type="EMBL" id="KAF2246460.1"/>
    </source>
</evidence>
<dbReference type="AlphaFoldDB" id="A0A6A6IAA0"/>
<accession>A0A6A6IAA0</accession>
<sequence>MQGSSASAIVHLQRDQFQGGINVETKSKRNAADWRFQLSHQAYISFLVQMRHWKTLTIHCGFAAASTTTSRAGLGSFFFFRPRRKSADEQTFSLLCASEETLRKKSAHYSAQTMVVDQRRCIYSYKGKASPVERSALLPSKEHPRYLYSH</sequence>
<organism evidence="1 2">
    <name type="scientific">Trematosphaeria pertusa</name>
    <dbReference type="NCBI Taxonomy" id="390896"/>
    <lineage>
        <taxon>Eukaryota</taxon>
        <taxon>Fungi</taxon>
        <taxon>Dikarya</taxon>
        <taxon>Ascomycota</taxon>
        <taxon>Pezizomycotina</taxon>
        <taxon>Dothideomycetes</taxon>
        <taxon>Pleosporomycetidae</taxon>
        <taxon>Pleosporales</taxon>
        <taxon>Massarineae</taxon>
        <taxon>Trematosphaeriaceae</taxon>
        <taxon>Trematosphaeria</taxon>
    </lineage>
</organism>